<dbReference type="EMBL" id="GISG01136850">
    <property type="protein sequence ID" value="MBA4644157.1"/>
    <property type="molecule type" value="Transcribed_RNA"/>
</dbReference>
<evidence type="ECO:0000313" key="2">
    <source>
        <dbReference type="EMBL" id="MBA4644157.1"/>
    </source>
</evidence>
<accession>A0A7C8ZJI0</accession>
<dbReference type="AlphaFoldDB" id="A0A7C8ZJI0"/>
<proteinExistence type="predicted"/>
<protein>
    <submittedName>
        <fullName evidence="2">Uncharacterized protein</fullName>
    </submittedName>
</protein>
<reference evidence="2" key="1">
    <citation type="journal article" date="2013" name="J. Plant Res.">
        <title>Effect of fungi and light on seed germination of three Opuntia species from semiarid lands of central Mexico.</title>
        <authorList>
            <person name="Delgado-Sanchez P."/>
            <person name="Jimenez-Bremont J.F."/>
            <person name="Guerrero-Gonzalez Mde L."/>
            <person name="Flores J."/>
        </authorList>
    </citation>
    <scope>NUCLEOTIDE SEQUENCE</scope>
    <source>
        <tissue evidence="2">Cladode</tissue>
    </source>
</reference>
<reference evidence="2" key="2">
    <citation type="submission" date="2020-07" db="EMBL/GenBank/DDBJ databases">
        <authorList>
            <person name="Vera ALvarez R."/>
            <person name="Arias-Moreno D.M."/>
            <person name="Jimenez-Jacinto V."/>
            <person name="Jimenez-Bremont J.F."/>
            <person name="Swaminathan K."/>
            <person name="Moose S.P."/>
            <person name="Guerrero-Gonzalez M.L."/>
            <person name="Marino-Ramirez L."/>
            <person name="Landsman D."/>
            <person name="Rodriguez-Kessler M."/>
            <person name="Delgado-Sanchez P."/>
        </authorList>
    </citation>
    <scope>NUCLEOTIDE SEQUENCE</scope>
    <source>
        <tissue evidence="2">Cladode</tissue>
    </source>
</reference>
<evidence type="ECO:0000256" key="1">
    <source>
        <dbReference type="SAM" id="MobiDB-lite"/>
    </source>
</evidence>
<name>A0A7C8ZJI0_OPUST</name>
<feature type="compositionally biased region" description="Polar residues" evidence="1">
    <location>
        <begin position="73"/>
        <end position="97"/>
    </location>
</feature>
<sequence>MIHVQTCIHCSVNCQRTDLAVVAFRHQERRWFECHCTHSTSLPQRRLPSVRNVRPPHCIVAQLSLQHGHRNGSPKTPITGNLRPTKTFNPLPTTTIYPPSHLH</sequence>
<feature type="region of interest" description="Disordered" evidence="1">
    <location>
        <begin position="67"/>
        <end position="103"/>
    </location>
</feature>
<organism evidence="2">
    <name type="scientific">Opuntia streptacantha</name>
    <name type="common">Prickly pear cactus</name>
    <name type="synonym">Opuntia cardona</name>
    <dbReference type="NCBI Taxonomy" id="393608"/>
    <lineage>
        <taxon>Eukaryota</taxon>
        <taxon>Viridiplantae</taxon>
        <taxon>Streptophyta</taxon>
        <taxon>Embryophyta</taxon>
        <taxon>Tracheophyta</taxon>
        <taxon>Spermatophyta</taxon>
        <taxon>Magnoliopsida</taxon>
        <taxon>eudicotyledons</taxon>
        <taxon>Gunneridae</taxon>
        <taxon>Pentapetalae</taxon>
        <taxon>Caryophyllales</taxon>
        <taxon>Cactineae</taxon>
        <taxon>Cactaceae</taxon>
        <taxon>Opuntioideae</taxon>
        <taxon>Opuntia</taxon>
    </lineage>
</organism>